<dbReference type="PANTHER" id="PTHR46186:SF2">
    <property type="entry name" value="CYSTATIN"/>
    <property type="match status" value="1"/>
</dbReference>
<dbReference type="InterPro" id="IPR000010">
    <property type="entry name" value="Cystatin_dom"/>
</dbReference>
<evidence type="ECO:0000256" key="1">
    <source>
        <dbReference type="ARBA" id="ARBA00009403"/>
    </source>
</evidence>
<name>A0A8K1FLF2_PYTOL</name>
<evidence type="ECO:0000256" key="3">
    <source>
        <dbReference type="ARBA" id="ARBA00022704"/>
    </source>
</evidence>
<sequence>MIHSRLLLLFFCVGSALATSFADDNTLDGGLYPLGFGQNETKLLETLLSYEVSYDAAVPQRMCYTKIESLEGQDLEGTMYYFHVEGCKLPLGGTLTGKCETECDEQRYIIKVYDDPWEETLQVVGAEAEDATGSASDGSLSVPDGLSPRYVGLNEIELLESVLNTEDRYSSEVSVRLCYTMVYSLETQVVAGTMYYFHVEACELQGDDDLTGECATTCDDHRYTIKIFEQTWTNTLQVVDVQPEDAAPVADDGGLVVTGGLSSHPVGANETELLETVLSSDIGYNGEVSVRLCYTEIESLETQVVAGTMYYFHVRACEVPGDDELTGKCTANCDGQSYTIKVFEQPWTNTLEITDILTEGGESVSERDHPASGSDDDEITNSYVLYLNLNG</sequence>
<dbReference type="GO" id="GO:0004869">
    <property type="term" value="F:cysteine-type endopeptidase inhibitor activity"/>
    <property type="evidence" value="ECO:0007669"/>
    <property type="project" value="UniProtKB-KW"/>
</dbReference>
<proteinExistence type="inferred from homology"/>
<dbReference type="InterPro" id="IPR018073">
    <property type="entry name" value="Prot_inh_cystat_CS"/>
</dbReference>
<keyword evidence="4" id="KW-0732">Signal</keyword>
<dbReference type="InterPro" id="IPR046350">
    <property type="entry name" value="Cystatin_sf"/>
</dbReference>
<dbReference type="GO" id="GO:0005737">
    <property type="term" value="C:cytoplasm"/>
    <property type="evidence" value="ECO:0007669"/>
    <property type="project" value="TreeGrafter"/>
</dbReference>
<dbReference type="GO" id="GO:0005615">
    <property type="term" value="C:extracellular space"/>
    <property type="evidence" value="ECO:0007669"/>
    <property type="project" value="TreeGrafter"/>
</dbReference>
<evidence type="ECO:0000256" key="4">
    <source>
        <dbReference type="SAM" id="SignalP"/>
    </source>
</evidence>
<comment type="caution">
    <text evidence="5">The sequence shown here is derived from an EMBL/GenBank/DDBJ whole genome shotgun (WGS) entry which is preliminary data.</text>
</comment>
<dbReference type="PANTHER" id="PTHR46186">
    <property type="entry name" value="CYSTATIN"/>
    <property type="match status" value="1"/>
</dbReference>
<feature type="chain" id="PRO_5035423586" evidence="4">
    <location>
        <begin position="19"/>
        <end position="391"/>
    </location>
</feature>
<dbReference type="SUPFAM" id="SSF54403">
    <property type="entry name" value="Cystatin/monellin"/>
    <property type="match status" value="2"/>
</dbReference>
<dbReference type="PROSITE" id="PS00287">
    <property type="entry name" value="CYSTATIN"/>
    <property type="match status" value="2"/>
</dbReference>
<reference evidence="5" key="1">
    <citation type="submission" date="2019-03" db="EMBL/GenBank/DDBJ databases">
        <title>Long read genome sequence of the mycoparasitic Pythium oligandrum ATCC 38472 isolated from sugarbeet rhizosphere.</title>
        <authorList>
            <person name="Gaulin E."/>
        </authorList>
    </citation>
    <scope>NUCLEOTIDE SEQUENCE</scope>
    <source>
        <strain evidence="5">ATCC 38472_TT</strain>
    </source>
</reference>
<dbReference type="Gene3D" id="3.10.450.10">
    <property type="match status" value="2"/>
</dbReference>
<evidence type="ECO:0000256" key="2">
    <source>
        <dbReference type="ARBA" id="ARBA00022690"/>
    </source>
</evidence>
<organism evidence="5 6">
    <name type="scientific">Pythium oligandrum</name>
    <name type="common">Mycoparasitic fungus</name>
    <dbReference type="NCBI Taxonomy" id="41045"/>
    <lineage>
        <taxon>Eukaryota</taxon>
        <taxon>Sar</taxon>
        <taxon>Stramenopiles</taxon>
        <taxon>Oomycota</taxon>
        <taxon>Peronosporomycetes</taxon>
        <taxon>Pythiales</taxon>
        <taxon>Pythiaceae</taxon>
        <taxon>Pythium</taxon>
    </lineage>
</organism>
<dbReference type="GO" id="GO:0031982">
    <property type="term" value="C:vesicle"/>
    <property type="evidence" value="ECO:0007669"/>
    <property type="project" value="TreeGrafter"/>
</dbReference>
<accession>A0A8K1FLF2</accession>
<dbReference type="Proteomes" id="UP000794436">
    <property type="component" value="Unassembled WGS sequence"/>
</dbReference>
<evidence type="ECO:0000313" key="6">
    <source>
        <dbReference type="Proteomes" id="UP000794436"/>
    </source>
</evidence>
<keyword evidence="3" id="KW-0789">Thiol protease inhibitor</keyword>
<gene>
    <name evidence="5" type="ORF">Poli38472_002723</name>
</gene>
<dbReference type="AlphaFoldDB" id="A0A8K1FLF2"/>
<dbReference type="EMBL" id="SPLM01000072">
    <property type="protein sequence ID" value="TMW63782.1"/>
    <property type="molecule type" value="Genomic_DNA"/>
</dbReference>
<dbReference type="OrthoDB" id="164262at2759"/>
<protein>
    <submittedName>
        <fullName evidence="5">Uncharacterized protein</fullName>
    </submittedName>
</protein>
<keyword evidence="6" id="KW-1185">Reference proteome</keyword>
<evidence type="ECO:0000313" key="5">
    <source>
        <dbReference type="EMBL" id="TMW63782.1"/>
    </source>
</evidence>
<keyword evidence="2" id="KW-0646">Protease inhibitor</keyword>
<comment type="similarity">
    <text evidence="1">Belongs to the cystatin family.</text>
</comment>
<feature type="signal peptide" evidence="4">
    <location>
        <begin position="1"/>
        <end position="18"/>
    </location>
</feature>
<dbReference type="CDD" id="cd00042">
    <property type="entry name" value="CY"/>
    <property type="match status" value="2"/>
</dbReference>